<evidence type="ECO:0000313" key="16">
    <source>
        <dbReference type="Proteomes" id="UP000245383"/>
    </source>
</evidence>
<dbReference type="InterPro" id="IPR016181">
    <property type="entry name" value="Acyl_CoA_acyltransferase"/>
</dbReference>
<dbReference type="GO" id="GO:0005634">
    <property type="term" value="C:nucleus"/>
    <property type="evidence" value="ECO:0007669"/>
    <property type="project" value="UniProtKB-SubCell"/>
</dbReference>
<evidence type="ECO:0000256" key="8">
    <source>
        <dbReference type="ARBA" id="ARBA00022853"/>
    </source>
</evidence>
<dbReference type="Gene3D" id="3.40.630.30">
    <property type="match status" value="1"/>
</dbReference>
<dbReference type="STRING" id="133385.A0A2T9YXH5"/>
<evidence type="ECO:0000256" key="10">
    <source>
        <dbReference type="ARBA" id="ARBA00023242"/>
    </source>
</evidence>
<keyword evidence="6" id="KW-0863">Zinc-finger</keyword>
<dbReference type="GO" id="GO:0003682">
    <property type="term" value="F:chromatin binding"/>
    <property type="evidence" value="ECO:0007669"/>
    <property type="project" value="TreeGrafter"/>
</dbReference>
<dbReference type="EMBL" id="MBFR01000020">
    <property type="protein sequence ID" value="PVU97028.1"/>
    <property type="molecule type" value="Genomic_DNA"/>
</dbReference>
<evidence type="ECO:0000256" key="3">
    <source>
        <dbReference type="ARBA" id="ARBA00013184"/>
    </source>
</evidence>
<keyword evidence="16" id="KW-1185">Reference proteome</keyword>
<proteinExistence type="inferred from homology"/>
<evidence type="ECO:0000256" key="2">
    <source>
        <dbReference type="ARBA" id="ARBA00010107"/>
    </source>
</evidence>
<dbReference type="Pfam" id="PF01853">
    <property type="entry name" value="MOZ_SAS"/>
    <property type="match status" value="1"/>
</dbReference>
<keyword evidence="7" id="KW-0862">Zinc</keyword>
<dbReference type="CDD" id="cd04301">
    <property type="entry name" value="NAT_SF"/>
    <property type="match status" value="1"/>
</dbReference>
<organism evidence="15 16">
    <name type="scientific">Smittium simulii</name>
    <dbReference type="NCBI Taxonomy" id="133385"/>
    <lineage>
        <taxon>Eukaryota</taxon>
        <taxon>Fungi</taxon>
        <taxon>Fungi incertae sedis</taxon>
        <taxon>Zoopagomycota</taxon>
        <taxon>Kickxellomycotina</taxon>
        <taxon>Harpellomycetes</taxon>
        <taxon>Harpellales</taxon>
        <taxon>Legeriomycetaceae</taxon>
        <taxon>Smittium</taxon>
    </lineage>
</organism>
<feature type="domain" description="MYST-type HAT" evidence="14">
    <location>
        <begin position="147"/>
        <end position="478"/>
    </location>
</feature>
<dbReference type="InterPro" id="IPR050603">
    <property type="entry name" value="MYST_HAT"/>
</dbReference>
<evidence type="ECO:0000256" key="5">
    <source>
        <dbReference type="ARBA" id="ARBA00022723"/>
    </source>
</evidence>
<dbReference type="Gene3D" id="3.30.60.60">
    <property type="entry name" value="N-acetyl transferase-like"/>
    <property type="match status" value="1"/>
</dbReference>
<dbReference type="OrthoDB" id="787137at2759"/>
<comment type="similarity">
    <text evidence="2 12">Belongs to the MYST (SAS/MOZ) family.</text>
</comment>
<dbReference type="InterPro" id="IPR002717">
    <property type="entry name" value="HAT_MYST-type"/>
</dbReference>
<evidence type="ECO:0000313" key="15">
    <source>
        <dbReference type="EMBL" id="PVU97028.1"/>
    </source>
</evidence>
<comment type="subcellular location">
    <subcellularLocation>
        <location evidence="1 12">Nucleus</location>
    </subcellularLocation>
</comment>
<reference evidence="15 16" key="1">
    <citation type="journal article" date="2018" name="MBio">
        <title>Comparative Genomics Reveals the Core Gene Toolbox for the Fungus-Insect Symbiosis.</title>
        <authorList>
            <person name="Wang Y."/>
            <person name="Stata M."/>
            <person name="Wang W."/>
            <person name="Stajich J.E."/>
            <person name="White M.M."/>
            <person name="Moncalvo J.M."/>
        </authorList>
    </citation>
    <scope>NUCLEOTIDE SEQUENCE [LARGE SCALE GENOMIC DNA]</scope>
    <source>
        <strain evidence="15 16">SWE-8-4</strain>
    </source>
</reference>
<evidence type="ECO:0000256" key="4">
    <source>
        <dbReference type="ARBA" id="ARBA00022679"/>
    </source>
</evidence>
<keyword evidence="9" id="KW-0007">Acetylation</keyword>
<name>A0A2T9YXH5_9FUNG</name>
<dbReference type="Pfam" id="PF17772">
    <property type="entry name" value="zf-MYST"/>
    <property type="match status" value="1"/>
</dbReference>
<evidence type="ECO:0000256" key="7">
    <source>
        <dbReference type="ARBA" id="ARBA00022833"/>
    </source>
</evidence>
<evidence type="ECO:0000256" key="9">
    <source>
        <dbReference type="ARBA" id="ARBA00022990"/>
    </source>
</evidence>
<dbReference type="GO" id="GO:0008270">
    <property type="term" value="F:zinc ion binding"/>
    <property type="evidence" value="ECO:0007669"/>
    <property type="project" value="UniProtKB-KW"/>
</dbReference>
<dbReference type="PROSITE" id="PS51726">
    <property type="entry name" value="MYST_HAT"/>
    <property type="match status" value="1"/>
</dbReference>
<protein>
    <recommendedName>
        <fullName evidence="3 12">Histone acetyltransferase</fullName>
        <ecNumber evidence="3 12">2.3.1.48</ecNumber>
    </recommendedName>
</protein>
<keyword evidence="5" id="KW-0479">Metal-binding</keyword>
<dbReference type="InterPro" id="IPR040706">
    <property type="entry name" value="Zf-MYST"/>
</dbReference>
<feature type="region of interest" description="Disordered" evidence="13">
    <location>
        <begin position="121"/>
        <end position="141"/>
    </location>
</feature>
<evidence type="ECO:0000256" key="1">
    <source>
        <dbReference type="ARBA" id="ARBA00004123"/>
    </source>
</evidence>
<comment type="catalytic activity">
    <reaction evidence="12">
        <text>L-lysyl-[protein] + acetyl-CoA = N(6)-acetyl-L-lysyl-[protein] + CoA + H(+)</text>
        <dbReference type="Rhea" id="RHEA:45948"/>
        <dbReference type="Rhea" id="RHEA-COMP:9752"/>
        <dbReference type="Rhea" id="RHEA-COMP:10731"/>
        <dbReference type="ChEBI" id="CHEBI:15378"/>
        <dbReference type="ChEBI" id="CHEBI:29969"/>
        <dbReference type="ChEBI" id="CHEBI:57287"/>
        <dbReference type="ChEBI" id="CHEBI:57288"/>
        <dbReference type="ChEBI" id="CHEBI:61930"/>
        <dbReference type="EC" id="2.3.1.48"/>
    </reaction>
</comment>
<dbReference type="AlphaFoldDB" id="A0A2T9YXH5"/>
<keyword evidence="4" id="KW-0808">Transferase</keyword>
<feature type="active site" description="Proton donor/acceptor" evidence="11">
    <location>
        <position position="323"/>
    </location>
</feature>
<keyword evidence="10 12" id="KW-0539">Nucleus</keyword>
<keyword evidence="8" id="KW-0156">Chromatin regulator</keyword>
<dbReference type="InterPro" id="IPR036388">
    <property type="entry name" value="WH-like_DNA-bd_sf"/>
</dbReference>
<dbReference type="FunFam" id="3.30.60.60:FF:000001">
    <property type="entry name" value="Histone acetyltransferase"/>
    <property type="match status" value="1"/>
</dbReference>
<dbReference type="SUPFAM" id="SSF55729">
    <property type="entry name" value="Acyl-CoA N-acyltransferases (Nat)"/>
    <property type="match status" value="1"/>
</dbReference>
<dbReference type="PANTHER" id="PTHR10615:SF161">
    <property type="entry name" value="HISTONE ACETYLTRANSFERASE KAT7"/>
    <property type="match status" value="1"/>
</dbReference>
<dbReference type="GO" id="GO:0006357">
    <property type="term" value="P:regulation of transcription by RNA polymerase II"/>
    <property type="evidence" value="ECO:0007669"/>
    <property type="project" value="TreeGrafter"/>
</dbReference>
<dbReference type="GO" id="GO:0031507">
    <property type="term" value="P:heterochromatin formation"/>
    <property type="evidence" value="ECO:0007669"/>
    <property type="project" value="UniProtKB-ARBA"/>
</dbReference>
<gene>
    <name evidence="15" type="ORF">BB561_000840</name>
</gene>
<evidence type="ECO:0000256" key="6">
    <source>
        <dbReference type="ARBA" id="ARBA00022771"/>
    </source>
</evidence>
<evidence type="ECO:0000259" key="14">
    <source>
        <dbReference type="PROSITE" id="PS51726"/>
    </source>
</evidence>
<dbReference type="EC" id="2.3.1.48" evidence="3 12"/>
<dbReference type="Proteomes" id="UP000245383">
    <property type="component" value="Unassembled WGS sequence"/>
</dbReference>
<dbReference type="PANTHER" id="PTHR10615">
    <property type="entry name" value="HISTONE ACETYLTRANSFERASE"/>
    <property type="match status" value="1"/>
</dbReference>
<comment type="caution">
    <text evidence="15">The sequence shown here is derived from an EMBL/GenBank/DDBJ whole genome shotgun (WGS) entry which is preliminary data.</text>
</comment>
<dbReference type="FunFam" id="3.40.630.30:FF:000001">
    <property type="entry name" value="Histone acetyltransferase"/>
    <property type="match status" value="1"/>
</dbReference>
<dbReference type="GO" id="GO:0003712">
    <property type="term" value="F:transcription coregulator activity"/>
    <property type="evidence" value="ECO:0007669"/>
    <property type="project" value="TreeGrafter"/>
</dbReference>
<dbReference type="GO" id="GO:0004402">
    <property type="term" value="F:histone acetyltransferase activity"/>
    <property type="evidence" value="ECO:0007669"/>
    <property type="project" value="InterPro"/>
</dbReference>
<evidence type="ECO:0000256" key="11">
    <source>
        <dbReference type="PIRSR" id="PIRSR602717-51"/>
    </source>
</evidence>
<evidence type="ECO:0000256" key="13">
    <source>
        <dbReference type="SAM" id="MobiDB-lite"/>
    </source>
</evidence>
<dbReference type="Gene3D" id="1.10.10.10">
    <property type="entry name" value="Winged helix-like DNA-binding domain superfamily/Winged helix DNA-binding domain"/>
    <property type="match status" value="1"/>
</dbReference>
<accession>A0A2T9YXH5</accession>
<evidence type="ECO:0000256" key="12">
    <source>
        <dbReference type="RuleBase" id="RU361211"/>
    </source>
</evidence>
<sequence length="482" mass="55120">MKSRARSCKNSSVLITKRKYVRKNRLGRVQNHTGQTSTSSMLTHDPLITTPKEKSVSINYPKTIIKKIKLKYNSSHKLFFNSRLNRAEIDTLGLVPTACDSALFDAAQNALLETPRYTKTSTLSTKASHPNTSSKRVQVSATNNNETAAPKIEYIYLGAHKINTWYTSPYPEEYSTNKMLYICEFCLKYIQSYYTFQRHVKKCKCFHPPGDEIYRKDNIAIFEVDGKNKKIYCQNLCLLAKLFLDTKTLYYDVEPFLFYVLCEFDKFGYHISGYFSKEKRSAVGYNLSCIAVLPPFQRKGYGKFLVDFSYLLSKREGCFGTPEKPLSDLGILSYYSYWKTTIYRTLFDPELNPKLTLLASGLNQQLREDLAGTTISNPELQQLCLMSIHQLAKITCITPNDIISTLQTDKVLQLSQVETHSEFDSSPQSQLMINCSNEHIAALFARYSSQNSNDDALCTNSLVETTTFADPKYLLWTPYILK</sequence>
<dbReference type="GO" id="GO:0070775">
    <property type="term" value="C:H3 histone acetyltransferase complex"/>
    <property type="evidence" value="ECO:0007669"/>
    <property type="project" value="UniProtKB-ARBA"/>
</dbReference>